<protein>
    <submittedName>
        <fullName evidence="1">Uncharacterized protein</fullName>
    </submittedName>
</protein>
<evidence type="ECO:0000313" key="2">
    <source>
        <dbReference type="Proteomes" id="UP000267003"/>
    </source>
</evidence>
<gene>
    <name evidence="1" type="ORF">D7W81_14145</name>
</gene>
<dbReference type="AlphaFoldDB" id="A0A3A8QQW1"/>
<accession>A0A3A8QQW1</accession>
<dbReference type="EMBL" id="RAWK01000073">
    <property type="protein sequence ID" value="RKH67262.1"/>
    <property type="molecule type" value="Genomic_DNA"/>
</dbReference>
<dbReference type="Proteomes" id="UP000267003">
    <property type="component" value="Unassembled WGS sequence"/>
</dbReference>
<reference evidence="2" key="1">
    <citation type="submission" date="2018-09" db="EMBL/GenBank/DDBJ databases">
        <authorList>
            <person name="Livingstone P.G."/>
            <person name="Whitworth D.E."/>
        </authorList>
    </citation>
    <scope>NUCLEOTIDE SEQUENCE [LARGE SCALE GENOMIC DNA]</scope>
    <source>
        <strain evidence="2">AB050A</strain>
    </source>
</reference>
<comment type="caution">
    <text evidence="1">The sequence shown here is derived from an EMBL/GenBank/DDBJ whole genome shotgun (WGS) entry which is preliminary data.</text>
</comment>
<name>A0A3A8QQW1_9BACT</name>
<proteinExistence type="predicted"/>
<sequence length="545" mass="56134">MGEPAHVMAGTTGQGEDTMKASLTRSTALMQTANRLALRAPAALKIAADPTDKMQLVAAYIQALKAKAVSVIGSTIGATLVPIEYNGDFNWDWTTGTGDINKLTYDYISGAVSPSTDIPGACAVGGTGSLPMLYGQLINAINWQFNDADQKALQAAQTKSTVQAQSLVATYTGIYGPITHAQFQAAQTVSASIQTPIDYILMYQAGYLWAGIPSGSMPLSTSAMQSSPNLRKLLQYAPSSAEPVLLEISAYLNAYGIGASLQDAQSVGSSLLQILKSNLTPSATNGGVLQSNPPSTQYFPGFSSNKQPTDILSGLQNSSQPAIVSFTASSAQQSAYNISFSGGGSMSWGGWLLGISVGANFQGDIAAQQGSGSTFDITMSFPGVTVIPFAPAAYQPNSDGATGWLDETVLYQALNNYNNGSKDSGFTFPSGLPSGIKLGPGGVGYLSAVVVSGYPTITVNFAEGDYSTWSQWLAAHASVSVDLFGFISLGGANAGAFSAQAKQNSSGTGFTLTLTPPPVAGSTSAPDQGVPVLAGQVAWLGASET</sequence>
<keyword evidence="2" id="KW-1185">Reference proteome</keyword>
<evidence type="ECO:0000313" key="1">
    <source>
        <dbReference type="EMBL" id="RKH67262.1"/>
    </source>
</evidence>
<organism evidence="1 2">
    <name type="scientific">Corallococcus aberystwythensis</name>
    <dbReference type="NCBI Taxonomy" id="2316722"/>
    <lineage>
        <taxon>Bacteria</taxon>
        <taxon>Pseudomonadati</taxon>
        <taxon>Myxococcota</taxon>
        <taxon>Myxococcia</taxon>
        <taxon>Myxococcales</taxon>
        <taxon>Cystobacterineae</taxon>
        <taxon>Myxococcaceae</taxon>
        <taxon>Corallococcus</taxon>
    </lineage>
</organism>